<dbReference type="OrthoDB" id="4764618at2"/>
<comment type="caution">
    <text evidence="2">The sequence shown here is derived from an EMBL/GenBank/DDBJ whole genome shotgun (WGS) entry which is preliminary data.</text>
</comment>
<name>A0A2P8E074_9ACTN</name>
<proteinExistence type="predicted"/>
<accession>A0A2P8E074</accession>
<reference evidence="2 3" key="1">
    <citation type="submission" date="2018-03" db="EMBL/GenBank/DDBJ databases">
        <title>Genomic Encyclopedia of Archaeal and Bacterial Type Strains, Phase II (KMG-II): from individual species to whole genera.</title>
        <authorList>
            <person name="Goeker M."/>
        </authorList>
    </citation>
    <scope>NUCLEOTIDE SEQUENCE [LARGE SCALE GENOMIC DNA]</scope>
    <source>
        <strain evidence="2 3">DSM 45211</strain>
    </source>
</reference>
<dbReference type="EMBL" id="PYGE01000009">
    <property type="protein sequence ID" value="PSL02872.1"/>
    <property type="molecule type" value="Genomic_DNA"/>
</dbReference>
<protein>
    <submittedName>
        <fullName evidence="2">Uncharacterized protein</fullName>
    </submittedName>
</protein>
<gene>
    <name evidence="2" type="ORF">CLV30_109180</name>
</gene>
<evidence type="ECO:0000256" key="1">
    <source>
        <dbReference type="SAM" id="MobiDB-lite"/>
    </source>
</evidence>
<dbReference type="AlphaFoldDB" id="A0A2P8E074"/>
<keyword evidence="3" id="KW-1185">Reference proteome</keyword>
<dbReference type="RefSeq" id="WP_106537857.1">
    <property type="nucleotide sequence ID" value="NZ_PYGE01000009.1"/>
</dbReference>
<organism evidence="2 3">
    <name type="scientific">Haloactinopolyspora alba</name>
    <dbReference type="NCBI Taxonomy" id="648780"/>
    <lineage>
        <taxon>Bacteria</taxon>
        <taxon>Bacillati</taxon>
        <taxon>Actinomycetota</taxon>
        <taxon>Actinomycetes</taxon>
        <taxon>Jiangellales</taxon>
        <taxon>Jiangellaceae</taxon>
        <taxon>Haloactinopolyspora</taxon>
    </lineage>
</organism>
<feature type="region of interest" description="Disordered" evidence="1">
    <location>
        <begin position="167"/>
        <end position="201"/>
    </location>
</feature>
<evidence type="ECO:0000313" key="2">
    <source>
        <dbReference type="EMBL" id="PSL02872.1"/>
    </source>
</evidence>
<sequence>MKPSEVSDLLEMAAATDRRKVGMADVEAWHAIITEALGEDAPFDDARKAVVQHYGATHEYLMPIHVVEYVRRLRKTRRWKIPMPQAPPELVDSHGYPDPDDREKWQAYQEWKAEITRQIENGEYMPDPPPDVVRKSMAEVESADGQMAAWNRLDSWERWLDKGQSLPQVEAWPGAEPAAEIDETPRTQRDMSALDNVVKTI</sequence>
<dbReference type="Proteomes" id="UP000243528">
    <property type="component" value="Unassembled WGS sequence"/>
</dbReference>
<evidence type="ECO:0000313" key="3">
    <source>
        <dbReference type="Proteomes" id="UP000243528"/>
    </source>
</evidence>